<evidence type="ECO:0008006" key="5">
    <source>
        <dbReference type="Google" id="ProtNLM"/>
    </source>
</evidence>
<protein>
    <recommendedName>
        <fullName evidence="5">Transposase, IS4 family</fullName>
    </recommendedName>
</protein>
<proteinExistence type="predicted"/>
<dbReference type="PANTHER" id="PTHR35604:SF2">
    <property type="entry name" value="TRANSPOSASE INSH FOR INSERTION SEQUENCE ELEMENT IS5A-RELATED"/>
    <property type="match status" value="1"/>
</dbReference>
<dbReference type="PANTHER" id="PTHR35604">
    <property type="entry name" value="TRANSPOSASE INSH FOR INSERTION SEQUENCE ELEMENT IS5A-RELATED"/>
    <property type="match status" value="1"/>
</dbReference>
<dbReference type="PATRIC" id="fig|698759.3.peg.8814"/>
<comment type="caution">
    <text evidence="3">The sequence shown here is derived from an EMBL/GenBank/DDBJ whole genome shotgun (WGS) entry which is preliminary data.</text>
</comment>
<organism evidence="3 4">
    <name type="scientific">Streptomyces ipomoeae 91-03</name>
    <dbReference type="NCBI Taxonomy" id="698759"/>
    <lineage>
        <taxon>Bacteria</taxon>
        <taxon>Bacillati</taxon>
        <taxon>Actinomycetota</taxon>
        <taxon>Actinomycetes</taxon>
        <taxon>Kitasatosporales</taxon>
        <taxon>Streptomycetaceae</taxon>
        <taxon>Streptomyces</taxon>
    </lineage>
</organism>
<evidence type="ECO:0000313" key="4">
    <source>
        <dbReference type="Proteomes" id="UP000010411"/>
    </source>
</evidence>
<keyword evidence="4" id="KW-1185">Reference proteome</keyword>
<evidence type="ECO:0000259" key="2">
    <source>
        <dbReference type="Pfam" id="PF13751"/>
    </source>
</evidence>
<feature type="domain" description="Transposase InsH N-terminal" evidence="1">
    <location>
        <begin position="26"/>
        <end position="118"/>
    </location>
</feature>
<dbReference type="Pfam" id="PF13751">
    <property type="entry name" value="DDE_Tnp_1_6"/>
    <property type="match status" value="1"/>
</dbReference>
<dbReference type="Pfam" id="PF05598">
    <property type="entry name" value="DUF772"/>
    <property type="match status" value="1"/>
</dbReference>
<dbReference type="InterPro" id="IPR025668">
    <property type="entry name" value="Tnp_DDE_dom"/>
</dbReference>
<gene>
    <name evidence="3" type="ORF">STRIP9103_07419</name>
</gene>
<dbReference type="Proteomes" id="UP000010411">
    <property type="component" value="Unassembled WGS sequence"/>
</dbReference>
<dbReference type="NCBIfam" id="NF033551">
    <property type="entry name" value="transpos_IS1182"/>
    <property type="match status" value="1"/>
</dbReference>
<sequence length="562" mass="61745">MGWVRMSMQPKGSGEIPAETVRVARAAFPKGSLAMRLRDELGPMFTDEEFADLFPARGRPAWSPAGLALVSVLQFVEGLTDRQAAEAVRARIDVKYALGLELDGPGFDFSVLSEFRDRLARVDGGRRVLDGVLAAAREKGLLKRAGRARTDSTHVLSTARELCWLEMVAETLRSALNALAQAAPDWLAGAAEPDWFRHYATRAEDSRFPTGRAKRDEVGTRIGRDGTHLLTAVFASGAPEALRRLAEVETLRKVWVQHFHQVEGEVRRRSPKDRPPGALRLVTPYDTDARGSVKRDTMRDGYKVHLTETCEPDTPNLITNVATTVATVQDRSMAETIHNQLASRDCVPGEHWVDAGYPTGAALVSAKRDHGIALHGPLQADSSAQAGANSGFGQDAFTIDWENGKAACPGGKTSIRWGERLSQRGQPVLEVQFSVLDCRPCSLRKACINSPNGTRRSLRLRHHDEHHALQAARAEQTSDEWKGRYKVRAGVEGTIAQAVQSCGLRRSRYRGLVKTSLQHQLTGAAINLARIDAHLAGRPRARTRTRHFAALRPADQTIDEAK</sequence>
<dbReference type="AlphaFoldDB" id="L1KIS1"/>
<feature type="domain" description="Transposase DDE" evidence="2">
    <location>
        <begin position="408"/>
        <end position="531"/>
    </location>
</feature>
<dbReference type="InterPro" id="IPR008490">
    <property type="entry name" value="Transposase_InsH_N"/>
</dbReference>
<dbReference type="InterPro" id="IPR047629">
    <property type="entry name" value="IS1182_transpos"/>
</dbReference>
<accession>L1KIS1</accession>
<evidence type="ECO:0000313" key="3">
    <source>
        <dbReference type="EMBL" id="EKX60459.1"/>
    </source>
</evidence>
<reference evidence="3 4" key="1">
    <citation type="submission" date="2012-11" db="EMBL/GenBank/DDBJ databases">
        <authorList>
            <person name="Huguet-Tapia J.C."/>
            <person name="Durkin A.S."/>
            <person name="Pettis G.S."/>
            <person name="Badger J.H."/>
        </authorList>
    </citation>
    <scope>NUCLEOTIDE SEQUENCE [LARGE SCALE GENOMIC DNA]</scope>
    <source>
        <strain evidence="3 4">91-03</strain>
    </source>
</reference>
<name>L1KIS1_9ACTN</name>
<dbReference type="EMBL" id="AEJC01000650">
    <property type="protein sequence ID" value="EKX60459.1"/>
    <property type="molecule type" value="Genomic_DNA"/>
</dbReference>
<evidence type="ECO:0000259" key="1">
    <source>
        <dbReference type="Pfam" id="PF05598"/>
    </source>
</evidence>